<dbReference type="PANTHER" id="PTHR34703:SF1">
    <property type="entry name" value="ANTIPORTER SUBUNIT MNHG2-RELATED"/>
    <property type="match status" value="1"/>
</dbReference>
<reference evidence="3 4" key="1">
    <citation type="submission" date="2017-01" db="EMBL/GenBank/DDBJ databases">
        <title>Complete Genome Sequence of Dolosigranulum pigrum isolated from a Patient with interstitial lung disease.</title>
        <authorList>
            <person name="Mukhopadhyay R."/>
            <person name="Joaquin J."/>
            <person name="Hogue R."/>
            <person name="Fitzgerald S."/>
            <person name="Jospin G."/>
            <person name="Eisen J.A."/>
            <person name="Chaturvedi V."/>
        </authorList>
    </citation>
    <scope>NUCLEOTIDE SEQUENCE [LARGE SCALE GENOMIC DNA]</scope>
    <source>
        <strain evidence="3 4">15S00348</strain>
    </source>
</reference>
<dbReference type="AlphaFoldDB" id="A0A1S8KMY7"/>
<name>A0A1S8KMY7_9LACT</name>
<evidence type="ECO:0000256" key="1">
    <source>
        <dbReference type="ARBA" id="ARBA00004141"/>
    </source>
</evidence>
<dbReference type="Pfam" id="PF03334">
    <property type="entry name" value="PhaG_MnhG_YufB"/>
    <property type="match status" value="1"/>
</dbReference>
<dbReference type="InterPro" id="IPR005133">
    <property type="entry name" value="PhaG_MnhG_YufB"/>
</dbReference>
<dbReference type="RefSeq" id="WP_004635891.1">
    <property type="nucleotide sequence ID" value="NZ_CAJHJL010000002.1"/>
</dbReference>
<dbReference type="GO" id="GO:0015385">
    <property type="term" value="F:sodium:proton antiporter activity"/>
    <property type="evidence" value="ECO:0007669"/>
    <property type="project" value="TreeGrafter"/>
</dbReference>
<comment type="similarity">
    <text evidence="2">Belongs to the CPA3 antiporters (TC 2.A.63) subunit G family.</text>
</comment>
<dbReference type="Proteomes" id="UP000190409">
    <property type="component" value="Unassembled WGS sequence"/>
</dbReference>
<sequence>MTILDWLANGIIVMGLIFVTIGIYGTFRFNDFFKRTLIVAKVDTVGFITVLVGYMIREGFSYFTFKIFLVLILYLITNPISSHAILRSADMSDYKIKEDR</sequence>
<comment type="caution">
    <text evidence="3">The sequence shown here is derived from an EMBL/GenBank/DDBJ whole genome shotgun (WGS) entry which is preliminary data.</text>
</comment>
<dbReference type="GO" id="GO:0016020">
    <property type="term" value="C:membrane"/>
    <property type="evidence" value="ECO:0007669"/>
    <property type="project" value="UniProtKB-SubCell"/>
</dbReference>
<evidence type="ECO:0000256" key="2">
    <source>
        <dbReference type="ARBA" id="ARBA00008404"/>
    </source>
</evidence>
<proteinExistence type="inferred from homology"/>
<accession>A0A1S8KMY7</accession>
<dbReference type="GeneID" id="42694298"/>
<comment type="subcellular location">
    <subcellularLocation>
        <location evidence="1">Membrane</location>
        <topology evidence="1">Multi-pass membrane protein</topology>
    </subcellularLocation>
</comment>
<evidence type="ECO:0000313" key="3">
    <source>
        <dbReference type="EMBL" id="OOL81042.1"/>
    </source>
</evidence>
<dbReference type="OrthoDB" id="9806575at2"/>
<organism evidence="3 4">
    <name type="scientific">Dolosigranulum pigrum</name>
    <dbReference type="NCBI Taxonomy" id="29394"/>
    <lineage>
        <taxon>Bacteria</taxon>
        <taxon>Bacillati</taxon>
        <taxon>Bacillota</taxon>
        <taxon>Bacilli</taxon>
        <taxon>Lactobacillales</taxon>
        <taxon>Carnobacteriaceae</taxon>
        <taxon>Dolosigranulum</taxon>
    </lineage>
</organism>
<gene>
    <name evidence="3" type="ORF">BWX42_04110</name>
</gene>
<dbReference type="PANTHER" id="PTHR34703">
    <property type="entry name" value="ANTIPORTER SUBUNIT MNHG2-RELATED"/>
    <property type="match status" value="1"/>
</dbReference>
<evidence type="ECO:0000313" key="4">
    <source>
        <dbReference type="Proteomes" id="UP000190409"/>
    </source>
</evidence>
<dbReference type="EMBL" id="MUYF01000003">
    <property type="protein sequence ID" value="OOL81042.1"/>
    <property type="molecule type" value="Genomic_DNA"/>
</dbReference>
<protein>
    <submittedName>
        <fullName evidence="3">Cation:proton antiporter</fullName>
    </submittedName>
</protein>